<name>A0A094IRG7_9GAMM</name>
<protein>
    <recommendedName>
        <fullName evidence="4 5">Large ribosomal subunit protein uL29</fullName>
    </recommendedName>
</protein>
<evidence type="ECO:0000313" key="8">
    <source>
        <dbReference type="Proteomes" id="UP000054363"/>
    </source>
</evidence>
<evidence type="ECO:0000256" key="1">
    <source>
        <dbReference type="ARBA" id="ARBA00009254"/>
    </source>
</evidence>
<dbReference type="Pfam" id="PF00831">
    <property type="entry name" value="Ribosomal_L29"/>
    <property type="match status" value="1"/>
</dbReference>
<dbReference type="SUPFAM" id="SSF46561">
    <property type="entry name" value="Ribosomal protein L29 (L29p)"/>
    <property type="match status" value="1"/>
</dbReference>
<dbReference type="InterPro" id="IPR036049">
    <property type="entry name" value="Ribosomal_uL29_sf"/>
</dbReference>
<dbReference type="GO" id="GO:0003735">
    <property type="term" value="F:structural constituent of ribosome"/>
    <property type="evidence" value="ECO:0007669"/>
    <property type="project" value="InterPro"/>
</dbReference>
<evidence type="ECO:0000256" key="5">
    <source>
        <dbReference type="HAMAP-Rule" id="MF_00374"/>
    </source>
</evidence>
<dbReference type="RefSeq" id="WP_034776711.1">
    <property type="nucleotide sequence ID" value="NZ_JPER01000006.1"/>
</dbReference>
<dbReference type="InterPro" id="IPR001854">
    <property type="entry name" value="Ribosomal_uL29"/>
</dbReference>
<dbReference type="InterPro" id="IPR050063">
    <property type="entry name" value="Ribosomal_protein_uL29"/>
</dbReference>
<keyword evidence="3 5" id="KW-0687">Ribonucleoprotein</keyword>
<comment type="caution">
    <text evidence="7">The sequence shown here is derived from an EMBL/GenBank/DDBJ whole genome shotgun (WGS) entry which is preliminary data.</text>
</comment>
<feature type="coiled-coil region" evidence="6">
    <location>
        <begin position="4"/>
        <end position="31"/>
    </location>
</feature>
<evidence type="ECO:0000256" key="2">
    <source>
        <dbReference type="ARBA" id="ARBA00022980"/>
    </source>
</evidence>
<keyword evidence="6" id="KW-0175">Coiled coil</keyword>
<proteinExistence type="inferred from homology"/>
<dbReference type="HAMAP" id="MF_00374">
    <property type="entry name" value="Ribosomal_uL29"/>
    <property type="match status" value="1"/>
</dbReference>
<sequence length="63" mass="7339">MKANELKDKTVEQLQEELLGLRREQFNYRMQAATGQLNQTHMLKQVRRNIARVKTILNDKAGA</sequence>
<dbReference type="Proteomes" id="UP000054363">
    <property type="component" value="Unassembled WGS sequence"/>
</dbReference>
<dbReference type="PANTHER" id="PTHR10916:SF0">
    <property type="entry name" value="LARGE RIBOSOMAL SUBUNIT PROTEIN UL29C"/>
    <property type="match status" value="1"/>
</dbReference>
<dbReference type="GO" id="GO:0022625">
    <property type="term" value="C:cytosolic large ribosomal subunit"/>
    <property type="evidence" value="ECO:0007669"/>
    <property type="project" value="TreeGrafter"/>
</dbReference>
<reference evidence="7 8" key="1">
    <citation type="submission" date="2014-06" db="EMBL/GenBank/DDBJ databases">
        <title>The draft genome sequence of Idiomarina salinarum ISL-52.</title>
        <authorList>
            <person name="Du J."/>
            <person name="Shao Z."/>
        </authorList>
    </citation>
    <scope>NUCLEOTIDE SEQUENCE [LARGE SCALE GENOMIC DNA]</scope>
    <source>
        <strain evidence="7 8">ISL-52</strain>
    </source>
</reference>
<evidence type="ECO:0000313" key="7">
    <source>
        <dbReference type="EMBL" id="KFZ30275.1"/>
    </source>
</evidence>
<dbReference type="Gene3D" id="1.10.287.310">
    <property type="match status" value="1"/>
</dbReference>
<dbReference type="AlphaFoldDB" id="A0A094IRG7"/>
<gene>
    <name evidence="5" type="primary">rpmC</name>
    <name evidence="7" type="ORF">IDSA_11005</name>
</gene>
<dbReference type="FunFam" id="1.10.287.310:FF:000001">
    <property type="entry name" value="50S ribosomal protein L29"/>
    <property type="match status" value="1"/>
</dbReference>
<evidence type="ECO:0000256" key="4">
    <source>
        <dbReference type="ARBA" id="ARBA00035204"/>
    </source>
</evidence>
<dbReference type="EMBL" id="JPER01000006">
    <property type="protein sequence ID" value="KFZ30275.1"/>
    <property type="molecule type" value="Genomic_DNA"/>
</dbReference>
<dbReference type="PROSITE" id="PS00579">
    <property type="entry name" value="RIBOSOMAL_L29"/>
    <property type="match status" value="1"/>
</dbReference>
<comment type="similarity">
    <text evidence="1 5">Belongs to the universal ribosomal protein uL29 family.</text>
</comment>
<dbReference type="NCBIfam" id="TIGR00012">
    <property type="entry name" value="L29"/>
    <property type="match status" value="1"/>
</dbReference>
<keyword evidence="2 5" id="KW-0689">Ribosomal protein</keyword>
<dbReference type="GO" id="GO:0006412">
    <property type="term" value="P:translation"/>
    <property type="evidence" value="ECO:0007669"/>
    <property type="project" value="UniProtKB-UniRule"/>
</dbReference>
<dbReference type="OrthoDB" id="9815192at2"/>
<dbReference type="InterPro" id="IPR018254">
    <property type="entry name" value="Ribosomal_uL29_CS"/>
</dbReference>
<dbReference type="CDD" id="cd00427">
    <property type="entry name" value="Ribosomal_L29_HIP"/>
    <property type="match status" value="1"/>
</dbReference>
<evidence type="ECO:0000256" key="3">
    <source>
        <dbReference type="ARBA" id="ARBA00023274"/>
    </source>
</evidence>
<organism evidence="7 8">
    <name type="scientific">Pseudidiomarina salinarum</name>
    <dbReference type="NCBI Taxonomy" id="435908"/>
    <lineage>
        <taxon>Bacteria</taxon>
        <taxon>Pseudomonadati</taxon>
        <taxon>Pseudomonadota</taxon>
        <taxon>Gammaproteobacteria</taxon>
        <taxon>Alteromonadales</taxon>
        <taxon>Idiomarinaceae</taxon>
        <taxon>Pseudidiomarina</taxon>
    </lineage>
</organism>
<dbReference type="STRING" id="435908.IDSA_11005"/>
<dbReference type="eggNOG" id="COG0255">
    <property type="taxonomic scope" value="Bacteria"/>
</dbReference>
<dbReference type="PANTHER" id="PTHR10916">
    <property type="entry name" value="60S RIBOSOMAL PROTEIN L35/50S RIBOSOMAL PROTEIN L29"/>
    <property type="match status" value="1"/>
</dbReference>
<accession>A0A094IRG7</accession>
<keyword evidence="8" id="KW-1185">Reference proteome</keyword>
<evidence type="ECO:0000256" key="6">
    <source>
        <dbReference type="SAM" id="Coils"/>
    </source>
</evidence>